<dbReference type="Pfam" id="PF00672">
    <property type="entry name" value="HAMP"/>
    <property type="match status" value="1"/>
</dbReference>
<evidence type="ECO:0000313" key="15">
    <source>
        <dbReference type="Proteomes" id="UP001597541"/>
    </source>
</evidence>
<keyword evidence="3" id="KW-0597">Phosphoprotein</keyword>
<evidence type="ECO:0000256" key="12">
    <source>
        <dbReference type="SAM" id="Phobius"/>
    </source>
</evidence>
<dbReference type="EMBL" id="JBHUME010000020">
    <property type="protein sequence ID" value="MFD2615657.1"/>
    <property type="molecule type" value="Genomic_DNA"/>
</dbReference>
<dbReference type="PANTHER" id="PTHR34220:SF11">
    <property type="entry name" value="SENSOR PROTEIN KINASE HPTS"/>
    <property type="match status" value="1"/>
</dbReference>
<evidence type="ECO:0000256" key="7">
    <source>
        <dbReference type="ARBA" id="ARBA00022777"/>
    </source>
</evidence>
<evidence type="ECO:0000256" key="2">
    <source>
        <dbReference type="ARBA" id="ARBA00022475"/>
    </source>
</evidence>
<keyword evidence="4 14" id="KW-0808">Transferase</keyword>
<dbReference type="CDD" id="cd06225">
    <property type="entry name" value="HAMP"/>
    <property type="match status" value="1"/>
</dbReference>
<evidence type="ECO:0000259" key="13">
    <source>
        <dbReference type="PROSITE" id="PS50885"/>
    </source>
</evidence>
<evidence type="ECO:0000256" key="6">
    <source>
        <dbReference type="ARBA" id="ARBA00022741"/>
    </source>
</evidence>
<evidence type="ECO:0000256" key="11">
    <source>
        <dbReference type="ARBA" id="ARBA00023136"/>
    </source>
</evidence>
<organism evidence="14 15">
    <name type="scientific">Paenibacillus gansuensis</name>
    <dbReference type="NCBI Taxonomy" id="306542"/>
    <lineage>
        <taxon>Bacteria</taxon>
        <taxon>Bacillati</taxon>
        <taxon>Bacillota</taxon>
        <taxon>Bacilli</taxon>
        <taxon>Bacillales</taxon>
        <taxon>Paenibacillaceae</taxon>
        <taxon>Paenibacillus</taxon>
    </lineage>
</organism>
<dbReference type="InterPro" id="IPR050640">
    <property type="entry name" value="Bact_2-comp_sensor_kinase"/>
</dbReference>
<reference evidence="15" key="1">
    <citation type="journal article" date="2019" name="Int. J. Syst. Evol. Microbiol.">
        <title>The Global Catalogue of Microorganisms (GCM) 10K type strain sequencing project: providing services to taxonomists for standard genome sequencing and annotation.</title>
        <authorList>
            <consortium name="The Broad Institute Genomics Platform"/>
            <consortium name="The Broad Institute Genome Sequencing Center for Infectious Disease"/>
            <person name="Wu L."/>
            <person name="Ma J."/>
        </authorList>
    </citation>
    <scope>NUCLEOTIDE SEQUENCE [LARGE SCALE GENOMIC DNA]</scope>
    <source>
        <strain evidence="15">KCTC 3950</strain>
    </source>
</reference>
<dbReference type="SUPFAM" id="SSF55874">
    <property type="entry name" value="ATPase domain of HSP90 chaperone/DNA topoisomerase II/histidine kinase"/>
    <property type="match status" value="1"/>
</dbReference>
<evidence type="ECO:0000256" key="4">
    <source>
        <dbReference type="ARBA" id="ARBA00022679"/>
    </source>
</evidence>
<proteinExistence type="predicted"/>
<feature type="transmembrane region" description="Helical" evidence="12">
    <location>
        <begin position="20"/>
        <end position="42"/>
    </location>
</feature>
<keyword evidence="6" id="KW-0547">Nucleotide-binding</keyword>
<dbReference type="PANTHER" id="PTHR34220">
    <property type="entry name" value="SENSOR HISTIDINE KINASE YPDA"/>
    <property type="match status" value="1"/>
</dbReference>
<keyword evidence="9 12" id="KW-1133">Transmembrane helix</keyword>
<keyword evidence="11 12" id="KW-0472">Membrane</keyword>
<dbReference type="Gene3D" id="6.10.340.10">
    <property type="match status" value="1"/>
</dbReference>
<evidence type="ECO:0000256" key="10">
    <source>
        <dbReference type="ARBA" id="ARBA00023012"/>
    </source>
</evidence>
<dbReference type="InterPro" id="IPR003660">
    <property type="entry name" value="HAMP_dom"/>
</dbReference>
<feature type="domain" description="HAMP" evidence="13">
    <location>
        <begin position="336"/>
        <end position="388"/>
    </location>
</feature>
<name>A0ABW5PN14_9BACL</name>
<evidence type="ECO:0000256" key="5">
    <source>
        <dbReference type="ARBA" id="ARBA00022692"/>
    </source>
</evidence>
<dbReference type="SMART" id="SM00304">
    <property type="entry name" value="HAMP"/>
    <property type="match status" value="1"/>
</dbReference>
<evidence type="ECO:0000313" key="14">
    <source>
        <dbReference type="EMBL" id="MFD2615657.1"/>
    </source>
</evidence>
<protein>
    <submittedName>
        <fullName evidence="14">Sensor histidine kinase</fullName>
        <ecNumber evidence="14">2.7.13.3</ecNumber>
    </submittedName>
</protein>
<dbReference type="GO" id="GO:0004673">
    <property type="term" value="F:protein histidine kinase activity"/>
    <property type="evidence" value="ECO:0007669"/>
    <property type="project" value="UniProtKB-EC"/>
</dbReference>
<evidence type="ECO:0000256" key="8">
    <source>
        <dbReference type="ARBA" id="ARBA00022840"/>
    </source>
</evidence>
<dbReference type="InterPro" id="IPR010559">
    <property type="entry name" value="Sig_transdc_His_kin_internal"/>
</dbReference>
<keyword evidence="7 14" id="KW-0418">Kinase</keyword>
<keyword evidence="10" id="KW-0902">Two-component regulatory system</keyword>
<gene>
    <name evidence="14" type="ORF">ACFSUF_24935</name>
</gene>
<keyword evidence="8" id="KW-0067">ATP-binding</keyword>
<keyword evidence="15" id="KW-1185">Reference proteome</keyword>
<comment type="caution">
    <text evidence="14">The sequence shown here is derived from an EMBL/GenBank/DDBJ whole genome shotgun (WGS) entry which is preliminary data.</text>
</comment>
<dbReference type="EC" id="2.7.13.3" evidence="14"/>
<dbReference type="InterPro" id="IPR036890">
    <property type="entry name" value="HATPase_C_sf"/>
</dbReference>
<dbReference type="PROSITE" id="PS50885">
    <property type="entry name" value="HAMP"/>
    <property type="match status" value="1"/>
</dbReference>
<keyword evidence="5 12" id="KW-0812">Transmembrane</keyword>
<dbReference type="SUPFAM" id="SSF158472">
    <property type="entry name" value="HAMP domain-like"/>
    <property type="match status" value="1"/>
</dbReference>
<dbReference type="Proteomes" id="UP001597541">
    <property type="component" value="Unassembled WGS sequence"/>
</dbReference>
<dbReference type="Pfam" id="PF06580">
    <property type="entry name" value="His_kinase"/>
    <property type="match status" value="1"/>
</dbReference>
<dbReference type="InterPro" id="IPR003594">
    <property type="entry name" value="HATPase_dom"/>
</dbReference>
<dbReference type="RefSeq" id="WP_377607754.1">
    <property type="nucleotide sequence ID" value="NZ_JBHUME010000020.1"/>
</dbReference>
<keyword evidence="2" id="KW-1003">Cell membrane</keyword>
<comment type="subcellular location">
    <subcellularLocation>
        <location evidence="1">Cell membrane</location>
        <topology evidence="1">Multi-pass membrane protein</topology>
    </subcellularLocation>
</comment>
<dbReference type="Gene3D" id="3.30.565.10">
    <property type="entry name" value="Histidine kinase-like ATPase, C-terminal domain"/>
    <property type="match status" value="1"/>
</dbReference>
<evidence type="ECO:0000256" key="3">
    <source>
        <dbReference type="ARBA" id="ARBA00022553"/>
    </source>
</evidence>
<evidence type="ECO:0000256" key="1">
    <source>
        <dbReference type="ARBA" id="ARBA00004651"/>
    </source>
</evidence>
<sequence>MRLKDVYRNYFQNNLFTKIILLFSVIIVITTIAFSYFTYYFLSQSIIRTELDNQQKAMASVDGYLTEKYVAVRTMVNDIYTDDALAADITSFLRLPFQDYVKKRLDQYYEDQTYMSSSSAAALKYFKRKAESDPDISDLIVYSAEQQFLYRYRPMTLAKLIPTNASRSFVPDIMASESGPVSVPNVWIRKAIEQYDPRLYSIRVPINDKVTLQNTGQLQVYMNSDGILRSLAQEKELKGSIVVLDAAGNVIFDSGGRYYGQVYPYKDKVMNAGGTVMLDKEAYVNTLAKNEAGYTVVAISPKEALAEVNTGLKEKITAIAAVCILFAILLPTLFIVSYAKRTNQLIRLMKKVQSGIMNERIEDPREDELGQIARSFDNMLDELTRYIDRVYKTEIKQKHTELAALQARVNPHFLYNTLEVIRMRAVSQGASDVGEMIYSLSMLFKNVVQRKTDYTLSEEIEVCRLYLELFRIRYKERFSYEIDWDRQLGSVPMMKMLLQPLAENYIVHGLRTDRDDNWISIHVSRRDGKILMTVADNGRGMSPAKLDAVRKSLETEEQDSESFGLRSVRDRLVFFYGETCTFDIQSGPEAGTTVSLSFPDGKEEQNGDV</sequence>
<feature type="transmembrane region" description="Helical" evidence="12">
    <location>
        <begin position="318"/>
        <end position="339"/>
    </location>
</feature>
<accession>A0ABW5PN14</accession>
<dbReference type="Pfam" id="PF02518">
    <property type="entry name" value="HATPase_c"/>
    <property type="match status" value="1"/>
</dbReference>
<evidence type="ECO:0000256" key="9">
    <source>
        <dbReference type="ARBA" id="ARBA00022989"/>
    </source>
</evidence>